<keyword evidence="1" id="KW-0812">Transmembrane</keyword>
<reference evidence="2" key="1">
    <citation type="submission" date="2023-10" db="EMBL/GenBank/DDBJ databases">
        <authorList>
            <person name="Hackl T."/>
        </authorList>
    </citation>
    <scope>NUCLEOTIDE SEQUENCE</scope>
</reference>
<feature type="transmembrane region" description="Helical" evidence="1">
    <location>
        <begin position="96"/>
        <end position="118"/>
    </location>
</feature>
<keyword evidence="3" id="KW-1185">Reference proteome</keyword>
<dbReference type="AlphaFoldDB" id="A0AAI8VFZ3"/>
<evidence type="ECO:0000313" key="2">
    <source>
        <dbReference type="EMBL" id="CAJ2503699.1"/>
    </source>
</evidence>
<feature type="transmembrane region" description="Helical" evidence="1">
    <location>
        <begin position="161"/>
        <end position="186"/>
    </location>
</feature>
<keyword evidence="1" id="KW-1133">Transmembrane helix</keyword>
<gene>
    <name evidence="2" type="ORF">KHLLAP_LOCUS4167</name>
</gene>
<dbReference type="EMBL" id="CAUWAG010000006">
    <property type="protein sequence ID" value="CAJ2503699.1"/>
    <property type="molecule type" value="Genomic_DNA"/>
</dbReference>
<protein>
    <submittedName>
        <fullName evidence="2">Uu.00g110930.m01.CDS01</fullName>
    </submittedName>
</protein>
<proteinExistence type="predicted"/>
<organism evidence="2 3">
    <name type="scientific">Anthostomella pinea</name>
    <dbReference type="NCBI Taxonomy" id="933095"/>
    <lineage>
        <taxon>Eukaryota</taxon>
        <taxon>Fungi</taxon>
        <taxon>Dikarya</taxon>
        <taxon>Ascomycota</taxon>
        <taxon>Pezizomycotina</taxon>
        <taxon>Sordariomycetes</taxon>
        <taxon>Xylariomycetidae</taxon>
        <taxon>Xylariales</taxon>
        <taxon>Xylariaceae</taxon>
        <taxon>Anthostomella</taxon>
    </lineage>
</organism>
<keyword evidence="1" id="KW-0472">Membrane</keyword>
<dbReference type="Proteomes" id="UP001295740">
    <property type="component" value="Unassembled WGS sequence"/>
</dbReference>
<feature type="transmembrane region" description="Helical" evidence="1">
    <location>
        <begin position="130"/>
        <end position="149"/>
    </location>
</feature>
<name>A0AAI8VFZ3_9PEZI</name>
<evidence type="ECO:0000256" key="1">
    <source>
        <dbReference type="SAM" id="Phobius"/>
    </source>
</evidence>
<evidence type="ECO:0000313" key="3">
    <source>
        <dbReference type="Proteomes" id="UP001295740"/>
    </source>
</evidence>
<sequence>MGGAHSTAEVHFEEKPCTSRSLVDGWLYSPNEGDTLTNTDSPAYLPLAGTSVALALADGNEARIPTYVLPHISMFAFLVEVWQISRYEIGVQRNTAFVGATTVAIGLTALEVMCINTLRHGVDTIISDRQIPAAITVVVLCMVLGYWPLSVEVLRHQGRAVSVDGMALTWGVLASFCSLASTRAVVHREARILGTAVYAISLVLEIGFLISHLIWKLRTRKVSSLAKTLGITFDELWDEYAELGEPFPFVESRKWGSRVRSASTVKAQARIVGASELGDNSTWTRVAFLPPATVSRN</sequence>
<feature type="transmembrane region" description="Helical" evidence="1">
    <location>
        <begin position="192"/>
        <end position="215"/>
    </location>
</feature>
<accession>A0AAI8VFZ3</accession>
<comment type="caution">
    <text evidence="2">The sequence shown here is derived from an EMBL/GenBank/DDBJ whole genome shotgun (WGS) entry which is preliminary data.</text>
</comment>